<protein>
    <submittedName>
        <fullName evidence="1">Uncharacterized protein</fullName>
    </submittedName>
</protein>
<gene>
    <name evidence="1" type="ORF">CEW87_15510</name>
</gene>
<reference evidence="1 2" key="1">
    <citation type="submission" date="2017-06" db="EMBL/GenBank/DDBJ databases">
        <title>Azoarcus sp. TSNA42 complete genome sequence.</title>
        <authorList>
            <person name="Woo J.-H."/>
            <person name="Kim H.-S."/>
        </authorList>
    </citation>
    <scope>NUCLEOTIDE SEQUENCE [LARGE SCALE GENOMIC DNA]</scope>
    <source>
        <strain evidence="1 2">TSNA42</strain>
    </source>
</reference>
<proteinExistence type="predicted"/>
<evidence type="ECO:0000313" key="2">
    <source>
        <dbReference type="Proteomes" id="UP000244902"/>
    </source>
</evidence>
<dbReference type="EMBL" id="CP022188">
    <property type="protein sequence ID" value="AWI80651.1"/>
    <property type="molecule type" value="Genomic_DNA"/>
</dbReference>
<accession>A0A2U8H4F0</accession>
<name>A0A2U8H4F0_9RHOO</name>
<dbReference type="Proteomes" id="UP000244902">
    <property type="component" value="Chromosome"/>
</dbReference>
<dbReference type="AlphaFoldDB" id="A0A2U8H4F0"/>
<organism evidence="1 2">
    <name type="scientific">Parazoarcus communis</name>
    <dbReference type="NCBI Taxonomy" id="41977"/>
    <lineage>
        <taxon>Bacteria</taxon>
        <taxon>Pseudomonadati</taxon>
        <taxon>Pseudomonadota</taxon>
        <taxon>Betaproteobacteria</taxon>
        <taxon>Rhodocyclales</taxon>
        <taxon>Zoogloeaceae</taxon>
        <taxon>Parazoarcus</taxon>
    </lineage>
</organism>
<evidence type="ECO:0000313" key="1">
    <source>
        <dbReference type="EMBL" id="AWI80651.1"/>
    </source>
</evidence>
<sequence>MAVGFPESRWAEPGLSVPAHIERDSRRKQFIPENDVAMKLPLTLNPSVGAASQGSALVF</sequence>